<protein>
    <submittedName>
        <fullName evidence="1">Uncharacterized protein</fullName>
    </submittedName>
</protein>
<organism evidence="1 2">
    <name type="scientific">Fasciolopsis buskii</name>
    <dbReference type="NCBI Taxonomy" id="27845"/>
    <lineage>
        <taxon>Eukaryota</taxon>
        <taxon>Metazoa</taxon>
        <taxon>Spiralia</taxon>
        <taxon>Lophotrochozoa</taxon>
        <taxon>Platyhelminthes</taxon>
        <taxon>Trematoda</taxon>
        <taxon>Digenea</taxon>
        <taxon>Plagiorchiida</taxon>
        <taxon>Echinostomata</taxon>
        <taxon>Echinostomatoidea</taxon>
        <taxon>Fasciolidae</taxon>
        <taxon>Fasciolopsis</taxon>
    </lineage>
</organism>
<reference evidence="1" key="1">
    <citation type="submission" date="2019-05" db="EMBL/GenBank/DDBJ databases">
        <title>Annotation for the trematode Fasciolopsis buski.</title>
        <authorList>
            <person name="Choi Y.-J."/>
        </authorList>
    </citation>
    <scope>NUCLEOTIDE SEQUENCE</scope>
    <source>
        <strain evidence="1">HT</strain>
        <tissue evidence="1">Whole worm</tissue>
    </source>
</reference>
<evidence type="ECO:0000313" key="2">
    <source>
        <dbReference type="Proteomes" id="UP000728185"/>
    </source>
</evidence>
<dbReference type="OrthoDB" id="6244578at2759"/>
<keyword evidence="2" id="KW-1185">Reference proteome</keyword>
<evidence type="ECO:0000313" key="1">
    <source>
        <dbReference type="EMBL" id="KAA0187709.1"/>
    </source>
</evidence>
<comment type="caution">
    <text evidence="1">The sequence shown here is derived from an EMBL/GenBank/DDBJ whole genome shotgun (WGS) entry which is preliminary data.</text>
</comment>
<proteinExistence type="predicted"/>
<dbReference type="EMBL" id="LUCM01008933">
    <property type="protein sequence ID" value="KAA0187709.1"/>
    <property type="molecule type" value="Genomic_DNA"/>
</dbReference>
<dbReference type="AlphaFoldDB" id="A0A8E0RMC8"/>
<accession>A0A8E0RMC8</accession>
<dbReference type="Proteomes" id="UP000728185">
    <property type="component" value="Unassembled WGS sequence"/>
</dbReference>
<gene>
    <name evidence="1" type="ORF">FBUS_08449</name>
</gene>
<sequence length="138" mass="16114">MKSLLKRALQQTITSKETNLQKSINPCPRKKPNLYKDRKKGRLKRLRNEQRQKLRNVNQSWKVIRNPKKHRNRPHADSDMPKAFISLSEDAHLVSLGKRIIKSRRSLMGTKQVKAKAKSADTILFRDLDMDIKDIICS</sequence>
<name>A0A8E0RMC8_9TREM</name>